<accession>A0AAX6DYQ2</accession>
<evidence type="ECO:0000256" key="1">
    <source>
        <dbReference type="SAM" id="MobiDB-lite"/>
    </source>
</evidence>
<name>A0AAX6DYQ2_IRIPA</name>
<reference evidence="2" key="2">
    <citation type="submission" date="2023-04" db="EMBL/GenBank/DDBJ databases">
        <authorList>
            <person name="Bruccoleri R.E."/>
            <person name="Oakeley E.J."/>
            <person name="Faust A.-M."/>
            <person name="Dessus-Babus S."/>
            <person name="Altorfer M."/>
            <person name="Burckhardt D."/>
            <person name="Oertli M."/>
            <person name="Naumann U."/>
            <person name="Petersen F."/>
            <person name="Wong J."/>
        </authorList>
    </citation>
    <scope>NUCLEOTIDE SEQUENCE</scope>
    <source>
        <strain evidence="2">GSM-AAB239-AS_SAM_17_03QT</strain>
        <tissue evidence="2">Leaf</tissue>
    </source>
</reference>
<proteinExistence type="predicted"/>
<protein>
    <submittedName>
        <fullName evidence="2">Proline-rich receptor-like protein kinase PERK9</fullName>
    </submittedName>
</protein>
<reference evidence="2" key="1">
    <citation type="journal article" date="2023" name="GigaByte">
        <title>Genome assembly of the bearded iris, Iris pallida Lam.</title>
        <authorList>
            <person name="Bruccoleri R.E."/>
            <person name="Oakeley E.J."/>
            <person name="Faust A.M.E."/>
            <person name="Altorfer M."/>
            <person name="Dessus-Babus S."/>
            <person name="Burckhardt D."/>
            <person name="Oertli M."/>
            <person name="Naumann U."/>
            <person name="Petersen F."/>
            <person name="Wong J."/>
        </authorList>
    </citation>
    <scope>NUCLEOTIDE SEQUENCE</scope>
    <source>
        <strain evidence="2">GSM-AAB239-AS_SAM_17_03QT</strain>
    </source>
</reference>
<feature type="region of interest" description="Disordered" evidence="1">
    <location>
        <begin position="1"/>
        <end position="36"/>
    </location>
</feature>
<evidence type="ECO:0000313" key="2">
    <source>
        <dbReference type="EMBL" id="KAJ6796870.1"/>
    </source>
</evidence>
<gene>
    <name evidence="2" type="ORF">M6B38_220675</name>
</gene>
<keyword evidence="3" id="KW-1185">Reference proteome</keyword>
<organism evidence="2 3">
    <name type="scientific">Iris pallida</name>
    <name type="common">Sweet iris</name>
    <dbReference type="NCBI Taxonomy" id="29817"/>
    <lineage>
        <taxon>Eukaryota</taxon>
        <taxon>Viridiplantae</taxon>
        <taxon>Streptophyta</taxon>
        <taxon>Embryophyta</taxon>
        <taxon>Tracheophyta</taxon>
        <taxon>Spermatophyta</taxon>
        <taxon>Magnoliopsida</taxon>
        <taxon>Liliopsida</taxon>
        <taxon>Asparagales</taxon>
        <taxon>Iridaceae</taxon>
        <taxon>Iridoideae</taxon>
        <taxon>Irideae</taxon>
        <taxon>Iris</taxon>
    </lineage>
</organism>
<keyword evidence="2" id="KW-0418">Kinase</keyword>
<sequence>MKPASRGSEEAGKSDGGGQTPAVQRRGLGDGVPARLGSVRVSFPSSFFPSVDGG</sequence>
<comment type="caution">
    <text evidence="2">The sequence shown here is derived from an EMBL/GenBank/DDBJ whole genome shotgun (WGS) entry which is preliminary data.</text>
</comment>
<evidence type="ECO:0000313" key="3">
    <source>
        <dbReference type="Proteomes" id="UP001140949"/>
    </source>
</evidence>
<dbReference type="Proteomes" id="UP001140949">
    <property type="component" value="Unassembled WGS sequence"/>
</dbReference>
<dbReference type="GO" id="GO:0016301">
    <property type="term" value="F:kinase activity"/>
    <property type="evidence" value="ECO:0007669"/>
    <property type="project" value="UniProtKB-KW"/>
</dbReference>
<dbReference type="EMBL" id="JANAVB010041219">
    <property type="protein sequence ID" value="KAJ6796870.1"/>
    <property type="molecule type" value="Genomic_DNA"/>
</dbReference>
<keyword evidence="2" id="KW-0808">Transferase</keyword>
<dbReference type="AlphaFoldDB" id="A0AAX6DYQ2"/>
<keyword evidence="2" id="KW-0675">Receptor</keyword>